<dbReference type="Gene3D" id="1.20.144.10">
    <property type="entry name" value="Phosphatidic acid phosphatase type 2/haloperoxidase"/>
    <property type="match status" value="2"/>
</dbReference>
<feature type="transmembrane region" description="Helical" evidence="1">
    <location>
        <begin position="177"/>
        <end position="197"/>
    </location>
</feature>
<dbReference type="STRING" id="1291743.LOSG293_400010"/>
<feature type="transmembrane region" description="Helical" evidence="1">
    <location>
        <begin position="30"/>
        <end position="48"/>
    </location>
</feature>
<reference evidence="3" key="1">
    <citation type="journal article" date="2014" name="Genome Announc.">
        <title>Draft Genome Sequence of Lactobacillus oryzae Strain SG293T.</title>
        <authorList>
            <person name="Tanizawa Y."/>
            <person name="Fujisawa T."/>
            <person name="Mochizuki T."/>
            <person name="Kaminuma E."/>
            <person name="Nakamura Y."/>
            <person name="Tohno M."/>
        </authorList>
    </citation>
    <scope>NUCLEOTIDE SEQUENCE [LARGE SCALE GENOMIC DNA]</scope>
    <source>
        <strain evidence="3">SG293</strain>
    </source>
</reference>
<gene>
    <name evidence="3" type="ORF">LOSG293_400010</name>
</gene>
<dbReference type="PANTHER" id="PTHR14969:SF13">
    <property type="entry name" value="AT30094P"/>
    <property type="match status" value="1"/>
</dbReference>
<evidence type="ECO:0000256" key="1">
    <source>
        <dbReference type="SAM" id="Phobius"/>
    </source>
</evidence>
<feature type="transmembrane region" description="Helical" evidence="1">
    <location>
        <begin position="209"/>
        <end position="230"/>
    </location>
</feature>
<dbReference type="AlphaFoldDB" id="A0A081BKL7"/>
<dbReference type="eggNOG" id="COG0671">
    <property type="taxonomic scope" value="Bacteria"/>
</dbReference>
<evidence type="ECO:0000313" key="4">
    <source>
        <dbReference type="Proteomes" id="UP000028700"/>
    </source>
</evidence>
<protein>
    <submittedName>
        <fullName evidence="3">Membrane-associated phospholipid phosphatase</fullName>
    </submittedName>
</protein>
<proteinExistence type="predicted"/>
<organism evidence="3 4">
    <name type="scientific">Secundilactobacillus oryzae JCM 18671</name>
    <dbReference type="NCBI Taxonomy" id="1291743"/>
    <lineage>
        <taxon>Bacteria</taxon>
        <taxon>Bacillati</taxon>
        <taxon>Bacillota</taxon>
        <taxon>Bacilli</taxon>
        <taxon>Lactobacillales</taxon>
        <taxon>Lactobacillaceae</taxon>
        <taxon>Secundilactobacillus</taxon>
    </lineage>
</organism>
<dbReference type="InterPro" id="IPR036938">
    <property type="entry name" value="PAP2/HPO_sf"/>
</dbReference>
<dbReference type="InterPro" id="IPR000326">
    <property type="entry name" value="PAP2/HPO"/>
</dbReference>
<dbReference type="Proteomes" id="UP000028700">
    <property type="component" value="Unassembled WGS sequence"/>
</dbReference>
<feature type="domain" description="Phosphatidic acid phosphatase type 2/haloperoxidase" evidence="2">
    <location>
        <begin position="106"/>
        <end position="220"/>
    </location>
</feature>
<feature type="transmembrane region" description="Helical" evidence="1">
    <location>
        <begin position="76"/>
        <end position="101"/>
    </location>
</feature>
<keyword evidence="1" id="KW-0812">Transmembrane</keyword>
<dbReference type="SUPFAM" id="SSF48317">
    <property type="entry name" value="Acid phosphatase/Vanadium-dependent haloperoxidase"/>
    <property type="match status" value="1"/>
</dbReference>
<sequence>MPISLSWVWYTHDINVWEGLDMIYKERTRILRFLISGVLFGWLMILVMNKSGILDLIDTVVQRLVQDNESALKHGLFTLISGLASPTMTIVWTLVLAFLLWGFKYKIPALWALCTLLGGDVIAKIVKEVVQRARPFDHLAADDGFSFPSGHVFGFFILVALLWILVVPMMQNHLNQIYLRAFMILLLFLVAMSRVYLSAHYPSDTVGAMLLAYAWIQVAEWLYLALAPMMKKWSFLKNSKI</sequence>
<dbReference type="CDD" id="cd03392">
    <property type="entry name" value="PAP2_like_2"/>
    <property type="match status" value="1"/>
</dbReference>
<dbReference type="Pfam" id="PF01569">
    <property type="entry name" value="PAP2"/>
    <property type="match status" value="1"/>
</dbReference>
<evidence type="ECO:0000313" key="3">
    <source>
        <dbReference type="EMBL" id="GAK48585.1"/>
    </source>
</evidence>
<dbReference type="EMBL" id="BBJM01000040">
    <property type="protein sequence ID" value="GAK48585.1"/>
    <property type="molecule type" value="Genomic_DNA"/>
</dbReference>
<name>A0A081BKL7_9LACO</name>
<feature type="transmembrane region" description="Helical" evidence="1">
    <location>
        <begin position="146"/>
        <end position="165"/>
    </location>
</feature>
<accession>A0A081BKL7</accession>
<comment type="caution">
    <text evidence="3">The sequence shown here is derived from an EMBL/GenBank/DDBJ whole genome shotgun (WGS) entry which is preliminary data.</text>
</comment>
<keyword evidence="4" id="KW-1185">Reference proteome</keyword>
<keyword evidence="1" id="KW-0472">Membrane</keyword>
<keyword evidence="1" id="KW-1133">Transmembrane helix</keyword>
<dbReference type="PANTHER" id="PTHR14969">
    <property type="entry name" value="SPHINGOSINE-1-PHOSPHATE PHOSPHOHYDROLASE"/>
    <property type="match status" value="1"/>
</dbReference>
<evidence type="ECO:0000259" key="2">
    <source>
        <dbReference type="SMART" id="SM00014"/>
    </source>
</evidence>
<dbReference type="SMART" id="SM00014">
    <property type="entry name" value="acidPPc"/>
    <property type="match status" value="1"/>
</dbReference>
<feature type="transmembrane region" description="Helical" evidence="1">
    <location>
        <begin position="108"/>
        <end position="126"/>
    </location>
</feature>